<dbReference type="PANTHER" id="PTHR45749">
    <property type="match status" value="1"/>
</dbReference>
<proteinExistence type="predicted"/>
<name>A0A9D3WE83_9ROSI</name>
<keyword evidence="2" id="KW-1185">Reference proteome</keyword>
<organism evidence="1 2">
    <name type="scientific">Gossypium stocksii</name>
    <dbReference type="NCBI Taxonomy" id="47602"/>
    <lineage>
        <taxon>Eukaryota</taxon>
        <taxon>Viridiplantae</taxon>
        <taxon>Streptophyta</taxon>
        <taxon>Embryophyta</taxon>
        <taxon>Tracheophyta</taxon>
        <taxon>Spermatophyta</taxon>
        <taxon>Magnoliopsida</taxon>
        <taxon>eudicotyledons</taxon>
        <taxon>Gunneridae</taxon>
        <taxon>Pentapetalae</taxon>
        <taxon>rosids</taxon>
        <taxon>malvids</taxon>
        <taxon>Malvales</taxon>
        <taxon>Malvaceae</taxon>
        <taxon>Malvoideae</taxon>
        <taxon>Gossypium</taxon>
    </lineage>
</organism>
<dbReference type="PANTHER" id="PTHR45749:SF37">
    <property type="entry name" value="OS05G0311600 PROTEIN"/>
    <property type="match status" value="1"/>
</dbReference>
<sequence>MLSSGLYFEVVPLGDAMKYKLQEIEFIWEDIGDPKFCIMVDETRDESKKKMETRSLALEKAICEVLLCHCLNVGDIHGQGYDGASNMRGEWNDFQALFATNFRFAYYVHYLAYHL</sequence>
<evidence type="ECO:0008006" key="3">
    <source>
        <dbReference type="Google" id="ProtNLM"/>
    </source>
</evidence>
<reference evidence="1 2" key="1">
    <citation type="journal article" date="2021" name="Plant Biotechnol. J.">
        <title>Multi-omics assisted identification of the key and species-specific regulatory components of drought-tolerant mechanisms in Gossypium stocksii.</title>
        <authorList>
            <person name="Yu D."/>
            <person name="Ke L."/>
            <person name="Zhang D."/>
            <person name="Wu Y."/>
            <person name="Sun Y."/>
            <person name="Mei J."/>
            <person name="Sun J."/>
            <person name="Sun Y."/>
        </authorList>
    </citation>
    <scope>NUCLEOTIDE SEQUENCE [LARGE SCALE GENOMIC DNA]</scope>
    <source>
        <strain evidence="2">cv. E1</strain>
        <tissue evidence="1">Leaf</tissue>
    </source>
</reference>
<accession>A0A9D3WE83</accession>
<protein>
    <recommendedName>
        <fullName evidence="3">DUF4371 domain-containing protein</fullName>
    </recommendedName>
</protein>
<evidence type="ECO:0000313" key="2">
    <source>
        <dbReference type="Proteomes" id="UP000828251"/>
    </source>
</evidence>
<dbReference type="OrthoDB" id="1002367at2759"/>
<evidence type="ECO:0000313" key="1">
    <source>
        <dbReference type="EMBL" id="KAH1121335.1"/>
    </source>
</evidence>
<dbReference type="Proteomes" id="UP000828251">
    <property type="component" value="Unassembled WGS sequence"/>
</dbReference>
<gene>
    <name evidence="1" type="ORF">J1N35_004495</name>
</gene>
<dbReference type="EMBL" id="JAIQCV010000002">
    <property type="protein sequence ID" value="KAH1121335.1"/>
    <property type="molecule type" value="Genomic_DNA"/>
</dbReference>
<dbReference type="AlphaFoldDB" id="A0A9D3WE83"/>
<comment type="caution">
    <text evidence="1">The sequence shown here is derived from an EMBL/GenBank/DDBJ whole genome shotgun (WGS) entry which is preliminary data.</text>
</comment>